<dbReference type="PANTHER" id="PTHR10183:SF381">
    <property type="entry name" value="CALPAIN-6"/>
    <property type="match status" value="1"/>
</dbReference>
<dbReference type="InterPro" id="IPR036213">
    <property type="entry name" value="Calpain_III_sf"/>
</dbReference>
<dbReference type="GO" id="GO:0006508">
    <property type="term" value="P:proteolysis"/>
    <property type="evidence" value="ECO:0007669"/>
    <property type="project" value="UniProtKB-KW"/>
</dbReference>
<feature type="domain" description="C2" evidence="7">
    <location>
        <begin position="549"/>
        <end position="668"/>
    </location>
</feature>
<dbReference type="SMART" id="SM00239">
    <property type="entry name" value="C2"/>
    <property type="match status" value="1"/>
</dbReference>
<dbReference type="Gene3D" id="2.60.120.380">
    <property type="match status" value="1"/>
</dbReference>
<dbReference type="Pfam" id="PF01067">
    <property type="entry name" value="Calpain_III"/>
    <property type="match status" value="1"/>
</dbReference>
<evidence type="ECO:0000256" key="5">
    <source>
        <dbReference type="PIRSR" id="PIRSR622684-1"/>
    </source>
</evidence>
<evidence type="ECO:0000259" key="8">
    <source>
        <dbReference type="PROSITE" id="PS50203"/>
    </source>
</evidence>
<dbReference type="InterPro" id="IPR035892">
    <property type="entry name" value="C2_domain_sf"/>
</dbReference>
<evidence type="ECO:0000256" key="3">
    <source>
        <dbReference type="ARBA" id="ARBA00022801"/>
    </source>
</evidence>
<keyword evidence="2 6" id="KW-0645">Protease</keyword>
<keyword evidence="4 6" id="KW-0788">Thiol protease</keyword>
<dbReference type="CDD" id="cd00044">
    <property type="entry name" value="CysPc"/>
    <property type="match status" value="1"/>
</dbReference>
<organism evidence="9 10">
    <name type="scientific">Crotalus adamanteus</name>
    <name type="common">Eastern diamondback rattlesnake</name>
    <dbReference type="NCBI Taxonomy" id="8729"/>
    <lineage>
        <taxon>Eukaryota</taxon>
        <taxon>Metazoa</taxon>
        <taxon>Chordata</taxon>
        <taxon>Craniata</taxon>
        <taxon>Vertebrata</taxon>
        <taxon>Euteleostomi</taxon>
        <taxon>Lepidosauria</taxon>
        <taxon>Squamata</taxon>
        <taxon>Bifurcata</taxon>
        <taxon>Unidentata</taxon>
        <taxon>Episquamata</taxon>
        <taxon>Toxicofera</taxon>
        <taxon>Serpentes</taxon>
        <taxon>Colubroidea</taxon>
        <taxon>Viperidae</taxon>
        <taxon>Crotalinae</taxon>
        <taxon>Crotalus</taxon>
    </lineage>
</organism>
<dbReference type="AlphaFoldDB" id="A0AAW1AU97"/>
<dbReference type="GO" id="GO:0005737">
    <property type="term" value="C:cytoplasm"/>
    <property type="evidence" value="ECO:0007669"/>
    <property type="project" value="TreeGrafter"/>
</dbReference>
<evidence type="ECO:0000313" key="9">
    <source>
        <dbReference type="EMBL" id="KAK9393419.1"/>
    </source>
</evidence>
<dbReference type="InterPro" id="IPR000008">
    <property type="entry name" value="C2_dom"/>
</dbReference>
<comment type="caution">
    <text evidence="9">The sequence shown here is derived from an EMBL/GenBank/DDBJ whole genome shotgun (WGS) entry which is preliminary data.</text>
</comment>
<gene>
    <name evidence="9" type="ORF">NXF25_015871</name>
</gene>
<feature type="active site" evidence="5 6">
    <location>
        <position position="129"/>
    </location>
</feature>
<dbReference type="PANTHER" id="PTHR10183">
    <property type="entry name" value="CALPAIN"/>
    <property type="match status" value="1"/>
</dbReference>
<dbReference type="SUPFAM" id="SSF49758">
    <property type="entry name" value="Calpain large subunit, middle domain (domain III)"/>
    <property type="match status" value="1"/>
</dbReference>
<dbReference type="FunFam" id="3.90.70.10:FF:000114">
    <property type="entry name" value="Calpain a"/>
    <property type="match status" value="1"/>
</dbReference>
<reference evidence="9 10" key="1">
    <citation type="journal article" date="2024" name="Proc. Natl. Acad. Sci. U.S.A.">
        <title>The genetic regulatory architecture and epigenomic basis for age-related changes in rattlesnake venom.</title>
        <authorList>
            <person name="Hogan M.P."/>
            <person name="Holding M.L."/>
            <person name="Nystrom G.S."/>
            <person name="Colston T.J."/>
            <person name="Bartlett D.A."/>
            <person name="Mason A.J."/>
            <person name="Ellsworth S.A."/>
            <person name="Rautsaw R.M."/>
            <person name="Lawrence K.C."/>
            <person name="Strickland J.L."/>
            <person name="He B."/>
            <person name="Fraser P."/>
            <person name="Margres M.J."/>
            <person name="Gilbert D.M."/>
            <person name="Gibbs H.L."/>
            <person name="Parkinson C.L."/>
            <person name="Rokyta D.R."/>
        </authorList>
    </citation>
    <scope>NUCLEOTIDE SEQUENCE [LARGE SCALE GENOMIC DNA]</scope>
    <source>
        <strain evidence="9">DRR0105</strain>
    </source>
</reference>
<dbReference type="InterPro" id="IPR022682">
    <property type="entry name" value="Calpain_domain_III"/>
</dbReference>
<dbReference type="PROSITE" id="PS50004">
    <property type="entry name" value="C2"/>
    <property type="match status" value="1"/>
</dbReference>
<feature type="active site" evidence="5 6">
    <location>
        <position position="332"/>
    </location>
</feature>
<evidence type="ECO:0000313" key="10">
    <source>
        <dbReference type="Proteomes" id="UP001474421"/>
    </source>
</evidence>
<dbReference type="CDD" id="cd00214">
    <property type="entry name" value="Calpain_III"/>
    <property type="match status" value="1"/>
</dbReference>
<dbReference type="Proteomes" id="UP001474421">
    <property type="component" value="Unassembled WGS sequence"/>
</dbReference>
<proteinExistence type="inferred from homology"/>
<dbReference type="Pfam" id="PF00648">
    <property type="entry name" value="Peptidase_C2"/>
    <property type="match status" value="1"/>
</dbReference>
<dbReference type="PROSITE" id="PS00139">
    <property type="entry name" value="THIOL_PROTEASE_CYS"/>
    <property type="match status" value="1"/>
</dbReference>
<evidence type="ECO:0000256" key="6">
    <source>
        <dbReference type="PROSITE-ProRule" id="PRU00239"/>
    </source>
</evidence>
<keyword evidence="10" id="KW-1185">Reference proteome</keyword>
<evidence type="ECO:0000256" key="1">
    <source>
        <dbReference type="ARBA" id="ARBA00007623"/>
    </source>
</evidence>
<dbReference type="InterPro" id="IPR022684">
    <property type="entry name" value="Calpain_cysteine_protease"/>
</dbReference>
<dbReference type="InterPro" id="IPR033883">
    <property type="entry name" value="C2_III"/>
</dbReference>
<sequence>MKKIWYSPKRFQVKKFVCCRDLQTLCACLPGRTGTPWLKIILIQTESMGSTSAKPFKNQKYEDLKRWCLERKNLFEDPEFPASDASLFYLNPPLANVEWKRPKEFCEDPQLTVNGISSHDLHQGSLGNCWFVAACSCLALRKTLWQKVIPNIKEQDWDQKRPEKYAGIFHFHFWCFGEWIDVVIDDRLPTVDNKLIYCSSKDPNEFWSALLEKAYAKMAGCYEALDGGSTAEAIVDFTGAIAESINLIDGNYNHSIIEQVKLFGELLKVHKRGGLISCYIMPSSLSDFEVETDRGLVKGHAYSVTSILKMSVGQKHLCVGKSKKFFMIRLRNPWGNKEWNGAWSDESEEWKKVSKSERTRLGLTLENNGEFWMTFEDWCKNFTDVDICRIVNTSFFSIHKTWEKKMMRGEWTKNPDPLLNRSGGCLNHEATFLQNPQYIFDVKKVEDKVLISLQQKDQRIHRKEGAGDNLVIGFEIFKVEDNRDYRLHQLKMQERITNFTYLNNRTMYLKVLLKQGRYLLTPTTFSPNTEGEFILRLFTDVPSALRELKLDKPRLSFLDILLGVPKRVSLVKVYRVEGLQSQSSHGETNLYIIIKCENSKVQSPSQKSTGTALFNTQAVFYKRKVDSPIIVQVWHDAFFDRFLGEVRLSGSPSDPRDLQKYQLHGRGLQEAEEVPGQITIKILSSDDLVEL</sequence>
<accession>A0AAW1AU97</accession>
<evidence type="ECO:0000256" key="4">
    <source>
        <dbReference type="ARBA" id="ARBA00022807"/>
    </source>
</evidence>
<comment type="similarity">
    <text evidence="1">Belongs to the peptidase C2 family.</text>
</comment>
<name>A0AAW1AU97_CROAD</name>
<feature type="domain" description="Calpain catalytic" evidence="8">
    <location>
        <begin position="74"/>
        <end position="391"/>
    </location>
</feature>
<dbReference type="FunFam" id="2.60.120.380:FF:000003">
    <property type="entry name" value="Calpain 5"/>
    <property type="match status" value="1"/>
</dbReference>
<dbReference type="SUPFAM" id="SSF54001">
    <property type="entry name" value="Cysteine proteinases"/>
    <property type="match status" value="1"/>
</dbReference>
<dbReference type="SUPFAM" id="SSF49562">
    <property type="entry name" value="C2 domain (Calcium/lipid-binding domain, CaLB)"/>
    <property type="match status" value="1"/>
</dbReference>
<dbReference type="InterPro" id="IPR022683">
    <property type="entry name" value="Calpain_III"/>
</dbReference>
<dbReference type="InterPro" id="IPR033884">
    <property type="entry name" value="C2_Calpain"/>
</dbReference>
<dbReference type="GO" id="GO:0004198">
    <property type="term" value="F:calcium-dependent cysteine-type endopeptidase activity"/>
    <property type="evidence" value="ECO:0007669"/>
    <property type="project" value="InterPro"/>
</dbReference>
<dbReference type="Pfam" id="PF00168">
    <property type="entry name" value="C2"/>
    <property type="match status" value="1"/>
</dbReference>
<dbReference type="SMART" id="SM00720">
    <property type="entry name" value="calpain_III"/>
    <property type="match status" value="1"/>
</dbReference>
<dbReference type="EMBL" id="JAOTOJ010000013">
    <property type="protein sequence ID" value="KAK9393419.1"/>
    <property type="molecule type" value="Genomic_DNA"/>
</dbReference>
<dbReference type="PROSITE" id="PS50203">
    <property type="entry name" value="CALPAIN_CAT"/>
    <property type="match status" value="1"/>
</dbReference>
<dbReference type="InterPro" id="IPR000169">
    <property type="entry name" value="Pept_cys_AS"/>
</dbReference>
<evidence type="ECO:0000259" key="7">
    <source>
        <dbReference type="PROSITE" id="PS50004"/>
    </source>
</evidence>
<dbReference type="PRINTS" id="PR00704">
    <property type="entry name" value="CALPAIN"/>
</dbReference>
<dbReference type="InterPro" id="IPR038765">
    <property type="entry name" value="Papain-like_cys_pep_sf"/>
</dbReference>
<dbReference type="Gene3D" id="3.90.70.10">
    <property type="entry name" value="Cysteine proteinases"/>
    <property type="match status" value="1"/>
</dbReference>
<dbReference type="InterPro" id="IPR001300">
    <property type="entry name" value="Peptidase_C2_calpain_cat"/>
</dbReference>
<feature type="active site" evidence="5 6">
    <location>
        <position position="300"/>
    </location>
</feature>
<dbReference type="Gene3D" id="2.60.40.150">
    <property type="entry name" value="C2 domain"/>
    <property type="match status" value="1"/>
</dbReference>
<dbReference type="CDD" id="cd04046">
    <property type="entry name" value="C2_Calpain"/>
    <property type="match status" value="1"/>
</dbReference>
<keyword evidence="3 6" id="KW-0378">Hydrolase</keyword>
<dbReference type="SMART" id="SM00230">
    <property type="entry name" value="CysPc"/>
    <property type="match status" value="1"/>
</dbReference>
<evidence type="ECO:0000256" key="2">
    <source>
        <dbReference type="ARBA" id="ARBA00022670"/>
    </source>
</evidence>
<protein>
    <submittedName>
        <fullName evidence="9">Calpain-5-like</fullName>
    </submittedName>
</protein>